<evidence type="ECO:0000256" key="2">
    <source>
        <dbReference type="ARBA" id="ARBA00023002"/>
    </source>
</evidence>
<dbReference type="PROSITE" id="PS00061">
    <property type="entry name" value="ADH_SHORT"/>
    <property type="match status" value="1"/>
</dbReference>
<dbReference type="Pfam" id="PF00106">
    <property type="entry name" value="adh_short"/>
    <property type="match status" value="1"/>
</dbReference>
<protein>
    <submittedName>
        <fullName evidence="3">YciK family oxidoreductase</fullName>
    </submittedName>
</protein>
<accession>A0ABX1GD36</accession>
<dbReference type="RefSeq" id="WP_168449406.1">
    <property type="nucleotide sequence ID" value="NZ_JAAWWK010000002.1"/>
</dbReference>
<dbReference type="PANTHER" id="PTHR42901:SF1">
    <property type="entry name" value="ALCOHOL DEHYDROGENASE"/>
    <property type="match status" value="1"/>
</dbReference>
<comment type="similarity">
    <text evidence="1">Belongs to the short-chain dehydrogenases/reductases (SDR) family.</text>
</comment>
<dbReference type="PRINTS" id="PR00081">
    <property type="entry name" value="GDHRDH"/>
</dbReference>
<sequence>MPLTLPAEFDATANCLQDKIILVTGAGDGIGRAAALSFASHGATVVLLGRTIEKLEAVYDEIEAAGHPQAAIYPLHLRGASQHDYEELAATIEREFGRLDGLLHNASVLGQRRSLAQTTQDSWEEVLHVNLTAQFMLTQALLPMLATAEHGSLLFTSSSVGRQGRAFWGAYSVSKFGTEAMMQILADEEFELNGTRVNSINPGATNTTMRRTAYPGENPANNPDPEAIMPLYLYLMSDASRTVNGQQFDAQPK</sequence>
<comment type="caution">
    <text evidence="3">The sequence shown here is derived from an EMBL/GenBank/DDBJ whole genome shotgun (WGS) entry which is preliminary data.</text>
</comment>
<proteinExistence type="inferred from homology"/>
<dbReference type="NCBIfam" id="NF006509">
    <property type="entry name" value="PRK08945.1"/>
    <property type="match status" value="1"/>
</dbReference>
<organism evidence="3 4">
    <name type="scientific">Spongiibacter thalassae</name>
    <dbReference type="NCBI Taxonomy" id="2721624"/>
    <lineage>
        <taxon>Bacteria</taxon>
        <taxon>Pseudomonadati</taxon>
        <taxon>Pseudomonadota</taxon>
        <taxon>Gammaproteobacteria</taxon>
        <taxon>Cellvibrionales</taxon>
        <taxon>Spongiibacteraceae</taxon>
        <taxon>Spongiibacter</taxon>
    </lineage>
</organism>
<dbReference type="PANTHER" id="PTHR42901">
    <property type="entry name" value="ALCOHOL DEHYDROGENASE"/>
    <property type="match status" value="1"/>
</dbReference>
<gene>
    <name evidence="3" type="ORF">HCU74_05425</name>
</gene>
<dbReference type="InterPro" id="IPR036291">
    <property type="entry name" value="NAD(P)-bd_dom_sf"/>
</dbReference>
<dbReference type="EMBL" id="JAAWWK010000002">
    <property type="protein sequence ID" value="NKI16860.1"/>
    <property type="molecule type" value="Genomic_DNA"/>
</dbReference>
<keyword evidence="4" id="KW-1185">Reference proteome</keyword>
<dbReference type="InterPro" id="IPR002347">
    <property type="entry name" value="SDR_fam"/>
</dbReference>
<dbReference type="SUPFAM" id="SSF51735">
    <property type="entry name" value="NAD(P)-binding Rossmann-fold domains"/>
    <property type="match status" value="1"/>
</dbReference>
<evidence type="ECO:0000313" key="4">
    <source>
        <dbReference type="Proteomes" id="UP000765845"/>
    </source>
</evidence>
<dbReference type="Proteomes" id="UP000765845">
    <property type="component" value="Unassembled WGS sequence"/>
</dbReference>
<evidence type="ECO:0000313" key="3">
    <source>
        <dbReference type="EMBL" id="NKI16860.1"/>
    </source>
</evidence>
<name>A0ABX1GD36_9GAMM</name>
<keyword evidence="2" id="KW-0560">Oxidoreductase</keyword>
<dbReference type="Gene3D" id="3.40.50.720">
    <property type="entry name" value="NAD(P)-binding Rossmann-like Domain"/>
    <property type="match status" value="1"/>
</dbReference>
<evidence type="ECO:0000256" key="1">
    <source>
        <dbReference type="ARBA" id="ARBA00006484"/>
    </source>
</evidence>
<dbReference type="InterPro" id="IPR020904">
    <property type="entry name" value="Sc_DH/Rdtase_CS"/>
</dbReference>
<reference evidence="3 4" key="1">
    <citation type="submission" date="2020-04" db="EMBL/GenBank/DDBJ databases">
        <authorList>
            <person name="Yoon J."/>
        </authorList>
    </citation>
    <scope>NUCLEOTIDE SEQUENCE [LARGE SCALE GENOMIC DNA]</scope>
    <source>
        <strain evidence="3 4">KMU-166</strain>
    </source>
</reference>